<proteinExistence type="predicted"/>
<dbReference type="Gene3D" id="2.60.120.200">
    <property type="match status" value="1"/>
</dbReference>
<dbReference type="NCBIfam" id="NF038128">
    <property type="entry name" value="choice_anch_J"/>
    <property type="match status" value="1"/>
</dbReference>
<dbReference type="Pfam" id="PF11551">
    <property type="entry name" value="Omp28"/>
    <property type="match status" value="1"/>
</dbReference>
<protein>
    <submittedName>
        <fullName evidence="1">Uncharacterized protein</fullName>
    </submittedName>
</protein>
<accession>A0A9R1CBY2</accession>
<comment type="caution">
    <text evidence="1">The sequence shown here is derived from an EMBL/GenBank/DDBJ whole genome shotgun (WGS) entry which is preliminary data.</text>
</comment>
<dbReference type="AlphaFoldDB" id="A0A9R1CBY2"/>
<dbReference type="Proteomes" id="UP000825483">
    <property type="component" value="Unassembled WGS sequence"/>
</dbReference>
<dbReference type="InterPro" id="IPR013783">
    <property type="entry name" value="Ig-like_fold"/>
</dbReference>
<gene>
    <name evidence="1" type="ORF">PRLR5076_26210</name>
</gene>
<reference evidence="1" key="1">
    <citation type="journal article" date="2022" name="Int. J. Syst. Evol. Microbiol.">
        <title>Prevotella lacticifex sp. nov., isolated from the rumen of cows.</title>
        <authorList>
            <person name="Shinkai T."/>
            <person name="Ikeyama N."/>
            <person name="Kumagai M."/>
            <person name="Ohmori H."/>
            <person name="Sakamoto M."/>
            <person name="Ohkuma M."/>
            <person name="Mitsumori M."/>
        </authorList>
    </citation>
    <scope>NUCLEOTIDE SEQUENCE</scope>
    <source>
        <strain evidence="1">R5076</strain>
    </source>
</reference>
<dbReference type="InterPro" id="IPR021615">
    <property type="entry name" value="Omp28"/>
</dbReference>
<keyword evidence="2" id="KW-1185">Reference proteome</keyword>
<name>A0A9R1CBY2_9BACT</name>
<dbReference type="EMBL" id="BPUB01000002">
    <property type="protein sequence ID" value="GJG59770.1"/>
    <property type="molecule type" value="Genomic_DNA"/>
</dbReference>
<evidence type="ECO:0000313" key="2">
    <source>
        <dbReference type="Proteomes" id="UP000825483"/>
    </source>
</evidence>
<sequence length="596" mass="64688">MIALLTSIVGKAQTAYFETGFDNGMPDGVTTYDLDGRTPSIDMQKLGFEVGKGWIVADGVDPKDSLNEVAISTSWYKNAGAANDWMVLPAVTVGSNKAVLTFRSMARDKDYSDGFKIYVSDKGCVPDSFKSAPVLTVSKEQASWTQHTVSLSDYAGKTVYIAFVNDSKDKAALYVDDVFVGVPSHVGLQVSLGRTYDGCGDVPVSFKVSAHNEAVKGFTLTFTPDNGTTPFSKTFTAAQSTIASGDTITLDSLCTVNIPRNEHVGWTAKVSSEGDETSLTGKTYAFPWRVVAEETTGTWCKWCVRGIGAMAWMKANHPEGFIGIAVHYNGNPNVPDSMDYSEYIDAIHNDMGNAGYPHASVNRNAEFYGDPADIPETYNYIKNSQTNNVGISTKGVYDATTKKITATTDIYFSEDVDKADYKLAYVVIENNVHRTHAETGVINGYCGYDQINAYAGGANGAMYGFENKPSVINADSIWYQDVARVIAPSYSGIANVLGTSTVKEGDHFTNTYTLDMPTTVLKKENTQIVALLINSYNQIANADCVDIEGTGNTTGINEVNKKKMPVNANIFYNLQGVRTEHPTKGIYICNGRKVIL</sequence>
<evidence type="ECO:0000313" key="1">
    <source>
        <dbReference type="EMBL" id="GJG59770.1"/>
    </source>
</evidence>
<dbReference type="Gene3D" id="2.60.40.10">
    <property type="entry name" value="Immunoglobulins"/>
    <property type="match status" value="1"/>
</dbReference>
<organism evidence="1 2">
    <name type="scientific">Prevotella lacticifex</name>
    <dbReference type="NCBI Taxonomy" id="2854755"/>
    <lineage>
        <taxon>Bacteria</taxon>
        <taxon>Pseudomonadati</taxon>
        <taxon>Bacteroidota</taxon>
        <taxon>Bacteroidia</taxon>
        <taxon>Bacteroidales</taxon>
        <taxon>Prevotellaceae</taxon>
        <taxon>Prevotella</taxon>
    </lineage>
</organism>